<name>A0A8X6I1M3_TRICU</name>
<dbReference type="EMBL" id="BMAO01029708">
    <property type="protein sequence ID" value="GFR33628.1"/>
    <property type="molecule type" value="Genomic_DNA"/>
</dbReference>
<gene>
    <name evidence="2" type="primary">AVEN_159059_1</name>
    <name evidence="2" type="ORF">TNCT_9991</name>
</gene>
<evidence type="ECO:0000256" key="1">
    <source>
        <dbReference type="SAM" id="SignalP"/>
    </source>
</evidence>
<evidence type="ECO:0000313" key="3">
    <source>
        <dbReference type="Proteomes" id="UP000887116"/>
    </source>
</evidence>
<dbReference type="AlphaFoldDB" id="A0A8X6I1M3"/>
<organism evidence="2 3">
    <name type="scientific">Trichonephila clavata</name>
    <name type="common">Joro spider</name>
    <name type="synonym">Nephila clavata</name>
    <dbReference type="NCBI Taxonomy" id="2740835"/>
    <lineage>
        <taxon>Eukaryota</taxon>
        <taxon>Metazoa</taxon>
        <taxon>Ecdysozoa</taxon>
        <taxon>Arthropoda</taxon>
        <taxon>Chelicerata</taxon>
        <taxon>Arachnida</taxon>
        <taxon>Araneae</taxon>
        <taxon>Araneomorphae</taxon>
        <taxon>Entelegynae</taxon>
        <taxon>Araneoidea</taxon>
        <taxon>Nephilidae</taxon>
        <taxon>Trichonephila</taxon>
    </lineage>
</organism>
<proteinExistence type="predicted"/>
<evidence type="ECO:0000313" key="2">
    <source>
        <dbReference type="EMBL" id="GFR33628.1"/>
    </source>
</evidence>
<dbReference type="Proteomes" id="UP000887116">
    <property type="component" value="Unassembled WGS sequence"/>
</dbReference>
<accession>A0A8X6I1M3</accession>
<keyword evidence="1" id="KW-0732">Signal</keyword>
<reference evidence="2" key="1">
    <citation type="submission" date="2020-07" db="EMBL/GenBank/DDBJ databases">
        <title>Multicomponent nature underlies the extraordinary mechanical properties of spider dragline silk.</title>
        <authorList>
            <person name="Kono N."/>
            <person name="Nakamura H."/>
            <person name="Mori M."/>
            <person name="Yoshida Y."/>
            <person name="Ohtoshi R."/>
            <person name="Malay A.D."/>
            <person name="Moran D.A.P."/>
            <person name="Tomita M."/>
            <person name="Numata K."/>
            <person name="Arakawa K."/>
        </authorList>
    </citation>
    <scope>NUCLEOTIDE SEQUENCE</scope>
</reference>
<comment type="caution">
    <text evidence="2">The sequence shown here is derived from an EMBL/GenBank/DDBJ whole genome shotgun (WGS) entry which is preliminary data.</text>
</comment>
<feature type="chain" id="PRO_5036476771" evidence="1">
    <location>
        <begin position="22"/>
        <end position="95"/>
    </location>
</feature>
<dbReference type="OrthoDB" id="6364308at2759"/>
<feature type="signal peptide" evidence="1">
    <location>
        <begin position="1"/>
        <end position="21"/>
    </location>
</feature>
<sequence>MNFYVAVVLVASILIARGTMGSTDPITEVDCDTMIVQLRELYRILMSNGGIPGFHAMVRKAQRVPSLRLRFGKRFSPAWAEPNKSTDIEKDQFTD</sequence>
<protein>
    <submittedName>
        <fullName evidence="2">Uncharacterized protein</fullName>
    </submittedName>
</protein>
<keyword evidence="3" id="KW-1185">Reference proteome</keyword>